<gene>
    <name evidence="1" type="ORF">Sjap_022978</name>
</gene>
<sequence>MILISICESVAMSGDEGVKMEEANMESSVVLMWGYLPGASPPRTPLLSPTIVRRVNGDSWMEVCVGGCGFAMAISESRELAGVRWPWRRRHVSLGSPTDGRCRRRPST</sequence>
<dbReference type="EMBL" id="JBBNAE010000009">
    <property type="protein sequence ID" value="KAK9097481.1"/>
    <property type="molecule type" value="Genomic_DNA"/>
</dbReference>
<reference evidence="1 2" key="1">
    <citation type="submission" date="2024-01" db="EMBL/GenBank/DDBJ databases">
        <title>Genome assemblies of Stephania.</title>
        <authorList>
            <person name="Yang L."/>
        </authorList>
    </citation>
    <scope>NUCLEOTIDE SEQUENCE [LARGE SCALE GENOMIC DNA]</scope>
    <source>
        <strain evidence="1">QJT</strain>
        <tissue evidence="1">Leaf</tissue>
    </source>
</reference>
<proteinExistence type="predicted"/>
<keyword evidence="2" id="KW-1185">Reference proteome</keyword>
<dbReference type="AlphaFoldDB" id="A0AAP0EQE3"/>
<evidence type="ECO:0000313" key="1">
    <source>
        <dbReference type="EMBL" id="KAK9097481.1"/>
    </source>
</evidence>
<protein>
    <submittedName>
        <fullName evidence="1">Uncharacterized protein</fullName>
    </submittedName>
</protein>
<organism evidence="1 2">
    <name type="scientific">Stephania japonica</name>
    <dbReference type="NCBI Taxonomy" id="461633"/>
    <lineage>
        <taxon>Eukaryota</taxon>
        <taxon>Viridiplantae</taxon>
        <taxon>Streptophyta</taxon>
        <taxon>Embryophyta</taxon>
        <taxon>Tracheophyta</taxon>
        <taxon>Spermatophyta</taxon>
        <taxon>Magnoliopsida</taxon>
        <taxon>Ranunculales</taxon>
        <taxon>Menispermaceae</taxon>
        <taxon>Menispermoideae</taxon>
        <taxon>Cissampelideae</taxon>
        <taxon>Stephania</taxon>
    </lineage>
</organism>
<comment type="caution">
    <text evidence="1">The sequence shown here is derived from an EMBL/GenBank/DDBJ whole genome shotgun (WGS) entry which is preliminary data.</text>
</comment>
<evidence type="ECO:0000313" key="2">
    <source>
        <dbReference type="Proteomes" id="UP001417504"/>
    </source>
</evidence>
<name>A0AAP0EQE3_9MAGN</name>
<accession>A0AAP0EQE3</accession>
<dbReference type="Proteomes" id="UP001417504">
    <property type="component" value="Unassembled WGS sequence"/>
</dbReference>